<dbReference type="SUPFAM" id="SSF52540">
    <property type="entry name" value="P-loop containing nucleoside triphosphate hydrolases"/>
    <property type="match status" value="1"/>
</dbReference>
<feature type="domain" description="Nephrocystin 3-like N-terminal" evidence="2">
    <location>
        <begin position="51"/>
        <end position="203"/>
    </location>
</feature>
<sequence>MDTLHELNRQIANVGATHDSEARYPPPRCYAETRKEVQGYFLERISRRRGGFLYWLSGYAGVGKSAIAQSISERCSKSKDLVASFFFSRNHPQRQSPSYLFLTIAHELAVSIPELREPIATVIRESNLAILTTSIESQFRELVVNPCRSLEASEGWGNRPRLIVIDGLDECEGVGMQKRVLSIISDALRDPKGLPLEFMICSRPEPSIKEFFSSTFVDLEVFSDRYTSRSFEFNPFNPRFWWYRLEDDNHASRDIHTILRDGLAKVRAEDKFAPVLFPDPWPSEHVLEILVWKSDKQFIYAKIIVKFVNDEFSNPCERLQAIVDLVPSYPGNSPFRELDGLYQHVLSVNPNQDLISQILGVMFSTCWPWVEFSLPSPKEIEYLLGLSKGQATLALRGMHAVLGVKDPDRRIIPVHKSFTDFLYDRFRAGCFYVDTAYFKPFTAVRLFWCINTHLAAYRRYVSPWNVTNTRESAIPLMSYSWYDVCNQFDKPSEELLYELRKIDFGMVCDVVMQEMLHEIRSVSSSRPRSRQDGWLHGPRKMWWIGVEAQAQGVLSWLRRLSDERLDVSDLVAHFEAAGKHFHISAPNSSTVDALLRLIGAGRHSTWALSNDLIVGSEDLLCKADCQLRVVHIEPGECRSSNSSTCALGLDPEECTPGVFCVREEHASIAMVKLSVDLIRRGCHDSDSTIVRLLIDYLRWLGPLPALLPLLQSVLPAVLTHNQEDGCLGNLLEWLKSFPEGYSSDATHLIQEVSEKASVGIRYEHDSEDESEGSWHTAYEL</sequence>
<keyword evidence="4" id="KW-1185">Reference proteome</keyword>
<dbReference type="Gene3D" id="3.40.50.300">
    <property type="entry name" value="P-loop containing nucleotide triphosphate hydrolases"/>
    <property type="match status" value="1"/>
</dbReference>
<protein>
    <recommendedName>
        <fullName evidence="2">Nephrocystin 3-like N-terminal domain-containing protein</fullName>
    </recommendedName>
</protein>
<proteinExistence type="predicted"/>
<comment type="caution">
    <text evidence="3">The sequence shown here is derived from an EMBL/GenBank/DDBJ whole genome shotgun (WGS) entry which is preliminary data.</text>
</comment>
<keyword evidence="1" id="KW-0677">Repeat</keyword>
<dbReference type="InterPro" id="IPR056884">
    <property type="entry name" value="NPHP3-like_N"/>
</dbReference>
<dbReference type="PANTHER" id="PTHR10039:SF14">
    <property type="entry name" value="NACHT DOMAIN-CONTAINING PROTEIN"/>
    <property type="match status" value="1"/>
</dbReference>
<dbReference type="Pfam" id="PF24883">
    <property type="entry name" value="NPHP3_N"/>
    <property type="match status" value="1"/>
</dbReference>
<dbReference type="PANTHER" id="PTHR10039">
    <property type="entry name" value="AMELOGENIN"/>
    <property type="match status" value="1"/>
</dbReference>
<dbReference type="InterPro" id="IPR027417">
    <property type="entry name" value="P-loop_NTPase"/>
</dbReference>
<gene>
    <name evidence="3" type="ORF">V5O48_013543</name>
</gene>
<organism evidence="3 4">
    <name type="scientific">Marasmius crinis-equi</name>
    <dbReference type="NCBI Taxonomy" id="585013"/>
    <lineage>
        <taxon>Eukaryota</taxon>
        <taxon>Fungi</taxon>
        <taxon>Dikarya</taxon>
        <taxon>Basidiomycota</taxon>
        <taxon>Agaricomycotina</taxon>
        <taxon>Agaricomycetes</taxon>
        <taxon>Agaricomycetidae</taxon>
        <taxon>Agaricales</taxon>
        <taxon>Marasmiineae</taxon>
        <taxon>Marasmiaceae</taxon>
        <taxon>Marasmius</taxon>
    </lineage>
</organism>
<evidence type="ECO:0000259" key="2">
    <source>
        <dbReference type="Pfam" id="PF24883"/>
    </source>
</evidence>
<evidence type="ECO:0000256" key="1">
    <source>
        <dbReference type="ARBA" id="ARBA00022737"/>
    </source>
</evidence>
<evidence type="ECO:0000313" key="3">
    <source>
        <dbReference type="EMBL" id="KAL0568444.1"/>
    </source>
</evidence>
<evidence type="ECO:0000313" key="4">
    <source>
        <dbReference type="Proteomes" id="UP001465976"/>
    </source>
</evidence>
<dbReference type="EMBL" id="JBAHYK010001338">
    <property type="protein sequence ID" value="KAL0568444.1"/>
    <property type="molecule type" value="Genomic_DNA"/>
</dbReference>
<dbReference type="Proteomes" id="UP001465976">
    <property type="component" value="Unassembled WGS sequence"/>
</dbReference>
<accession>A0ABR3EZX7</accession>
<reference evidence="3 4" key="1">
    <citation type="submission" date="2024-02" db="EMBL/GenBank/DDBJ databases">
        <title>A draft genome for the cacao thread blight pathogen Marasmius crinis-equi.</title>
        <authorList>
            <person name="Cohen S.P."/>
            <person name="Baruah I.K."/>
            <person name="Amoako-Attah I."/>
            <person name="Bukari Y."/>
            <person name="Meinhardt L.W."/>
            <person name="Bailey B.A."/>
        </authorList>
    </citation>
    <scope>NUCLEOTIDE SEQUENCE [LARGE SCALE GENOMIC DNA]</scope>
    <source>
        <strain evidence="3 4">GH-76</strain>
    </source>
</reference>
<name>A0ABR3EZX7_9AGAR</name>